<dbReference type="SUPFAM" id="SSF160935">
    <property type="entry name" value="VPA0735-like"/>
    <property type="match status" value="1"/>
</dbReference>
<protein>
    <submittedName>
        <fullName evidence="3">DUF1214 domain-containing protein</fullName>
    </submittedName>
</protein>
<proteinExistence type="predicted"/>
<evidence type="ECO:0000259" key="1">
    <source>
        <dbReference type="Pfam" id="PF06742"/>
    </source>
</evidence>
<reference evidence="3" key="1">
    <citation type="submission" date="2022-10" db="EMBL/GenBank/DDBJ databases">
        <title>Two novel species of Flavobacterium.</title>
        <authorList>
            <person name="Liu Q."/>
            <person name="Xin Y.-H."/>
        </authorList>
    </citation>
    <scope>NUCLEOTIDE SEQUENCE</scope>
    <source>
        <strain evidence="3">LS1R49</strain>
    </source>
</reference>
<keyword evidence="4" id="KW-1185">Reference proteome</keyword>
<organism evidence="3 4">
    <name type="scientific">Flavobacterium shii</name>
    <dbReference type="NCBI Taxonomy" id="2987687"/>
    <lineage>
        <taxon>Bacteria</taxon>
        <taxon>Pseudomonadati</taxon>
        <taxon>Bacteroidota</taxon>
        <taxon>Flavobacteriia</taxon>
        <taxon>Flavobacteriales</taxon>
        <taxon>Flavobacteriaceae</taxon>
        <taxon>Flavobacterium</taxon>
    </lineage>
</organism>
<feature type="domain" description="DUF1254" evidence="2">
    <location>
        <begin position="79"/>
        <end position="194"/>
    </location>
</feature>
<evidence type="ECO:0000313" key="3">
    <source>
        <dbReference type="EMBL" id="MCV9927950.1"/>
    </source>
</evidence>
<dbReference type="Proteomes" id="UP001151079">
    <property type="component" value="Unassembled WGS sequence"/>
</dbReference>
<dbReference type="AlphaFoldDB" id="A0A9X2ZCD3"/>
<dbReference type="PROSITE" id="PS51257">
    <property type="entry name" value="PROKAR_LIPOPROTEIN"/>
    <property type="match status" value="1"/>
</dbReference>
<dbReference type="InterPro" id="IPR010679">
    <property type="entry name" value="DUF1254"/>
</dbReference>
<dbReference type="Gene3D" id="2.60.40.1610">
    <property type="entry name" value="Domain of unknown function DUF1254"/>
    <property type="match status" value="1"/>
</dbReference>
<dbReference type="RefSeq" id="WP_264206082.1">
    <property type="nucleotide sequence ID" value="NZ_JAOZEW010000009.1"/>
</dbReference>
<gene>
    <name evidence="3" type="ORF">OIU83_09815</name>
</gene>
<dbReference type="Gene3D" id="2.60.120.600">
    <property type="entry name" value="Domain of unknown function DUF1214, C-terminal domain"/>
    <property type="match status" value="1"/>
</dbReference>
<sequence>MKKGLLILIVVFLFVGCKKEIISLETTTPTLNANSVPEDQDIIDAYTYLYGRYLVIQQENHDINVEKVGYNKIKYNPLGSAQFVNPNLDVAYLEAWIAVDAAHAVILNVPKIEGRYYTAQLLDGWGEVIVNINERNFPKTPYGKFALVLKGTNPTIPADAVKIELPAEKAKILARVELKGTPAVAKKLQEQFTLNVPEGIKIAPPVIIPDFTPKAPIAGEIFDKVEEVLNSYPDPMPKAKEYQAKAIEVGKYAKTNDKAKSHIDEVVKTKAIPAFLAGAKGFGTQKGGWSVSYVAGKFGDDIMARDIINYGGLWANVIQEAIYFIGLTDSNKVPLSGDKVYEIKFPKDQLPDLAVNAFWSVTLYSVPDYRVVDNKLKRYNLNNISNLKKNPDGSLSIWLVSSLPKDVPQSNWLPTPAGKGFSLNLRMYVSKKEVLDGTWFPAPIEQKNN</sequence>
<dbReference type="Pfam" id="PF06742">
    <property type="entry name" value="DUF1214"/>
    <property type="match status" value="1"/>
</dbReference>
<name>A0A9X2ZCD3_9FLAO</name>
<evidence type="ECO:0000259" key="2">
    <source>
        <dbReference type="Pfam" id="PF06863"/>
    </source>
</evidence>
<dbReference type="InterPro" id="IPR037049">
    <property type="entry name" value="DUF1214_C_sf"/>
</dbReference>
<dbReference type="PANTHER" id="PTHR36509">
    <property type="entry name" value="BLL3101 PROTEIN"/>
    <property type="match status" value="1"/>
</dbReference>
<evidence type="ECO:0000313" key="4">
    <source>
        <dbReference type="Proteomes" id="UP001151079"/>
    </source>
</evidence>
<accession>A0A9X2ZCD3</accession>
<dbReference type="InterPro" id="IPR010621">
    <property type="entry name" value="DUF1214"/>
</dbReference>
<dbReference type="InterPro" id="IPR037050">
    <property type="entry name" value="DUF1254_sf"/>
</dbReference>
<dbReference type="Pfam" id="PF06863">
    <property type="entry name" value="DUF1254"/>
    <property type="match status" value="1"/>
</dbReference>
<comment type="caution">
    <text evidence="3">The sequence shown here is derived from an EMBL/GenBank/DDBJ whole genome shotgun (WGS) entry which is preliminary data.</text>
</comment>
<dbReference type="EMBL" id="JAOZEW010000009">
    <property type="protein sequence ID" value="MCV9927950.1"/>
    <property type="molecule type" value="Genomic_DNA"/>
</dbReference>
<feature type="domain" description="DUF1214" evidence="1">
    <location>
        <begin position="320"/>
        <end position="431"/>
    </location>
</feature>
<dbReference type="PANTHER" id="PTHR36509:SF2">
    <property type="entry name" value="BLL3101 PROTEIN"/>
    <property type="match status" value="1"/>
</dbReference>